<gene>
    <name evidence="3 5" type="primary">menH</name>
    <name evidence="5" type="ORF">DCF25_08290</name>
</gene>
<dbReference type="SUPFAM" id="SSF53474">
    <property type="entry name" value="alpha/beta-Hydrolases"/>
    <property type="match status" value="1"/>
</dbReference>
<accession>A0A2W4UJX6</accession>
<dbReference type="GO" id="GO:0070205">
    <property type="term" value="F:2-succinyl-6-hydroxy-2,4-cyclohexadiene-1-carboxylate synthase activity"/>
    <property type="evidence" value="ECO:0007669"/>
    <property type="project" value="UniProtKB-UniRule"/>
</dbReference>
<dbReference type="AlphaFoldDB" id="A0A2W4UJX6"/>
<comment type="catalytic activity">
    <reaction evidence="3">
        <text>5-enolpyruvoyl-6-hydroxy-2-succinyl-cyclohex-3-ene-1-carboxylate = (1R,6R)-6-hydroxy-2-succinyl-cyclohexa-2,4-diene-1-carboxylate + pyruvate</text>
        <dbReference type="Rhea" id="RHEA:25597"/>
        <dbReference type="ChEBI" id="CHEBI:15361"/>
        <dbReference type="ChEBI" id="CHEBI:58689"/>
        <dbReference type="ChEBI" id="CHEBI:58818"/>
        <dbReference type="EC" id="4.2.99.20"/>
    </reaction>
</comment>
<dbReference type="PANTHER" id="PTHR42916">
    <property type="entry name" value="2-SUCCINYL-5-ENOLPYRUVYL-6-HYDROXY-3-CYCLOHEXENE-1-CARBOXYLATE SYNTHASE"/>
    <property type="match status" value="1"/>
</dbReference>
<dbReference type="NCBIfam" id="TIGR03695">
    <property type="entry name" value="menH_SHCHC"/>
    <property type="match status" value="1"/>
</dbReference>
<dbReference type="UniPathway" id="UPA01057">
    <property type="reaction ID" value="UER00900"/>
</dbReference>
<dbReference type="EMBL" id="QBMC01000042">
    <property type="protein sequence ID" value="PZO19520.1"/>
    <property type="molecule type" value="Genomic_DNA"/>
</dbReference>
<dbReference type="InterPro" id="IPR029058">
    <property type="entry name" value="AB_hydrolase_fold"/>
</dbReference>
<keyword evidence="2 3" id="KW-0456">Lyase</keyword>
<dbReference type="InterPro" id="IPR022485">
    <property type="entry name" value="SHCHC_synthase_MenH"/>
</dbReference>
<sequence>MPFISTEHHKLYYTTAGNLQKPALLMLHGFLGSYQDFDVVLPELSQHFYCITPDLPGHGQTLTQSDGYTFSKTTQTLLSLLDSLGIAKSHILGYSMGGRLALYSIWCSPERFSRVVLESASPGLKTEQERKERKKRDWAIAQKIKTTPLSEFLTHWYKNPLFHSLKTHPELYQAMLIRRQNNNSIELANALRGFSTGNQPSLWKALAEIKTPLLLLVGEQDSKFVSLAQEMAALYQRNLVTVQVCSSCGHNVHLESPNRYVQTIVQFCLPQLKQ</sequence>
<evidence type="ECO:0000256" key="3">
    <source>
        <dbReference type="HAMAP-Rule" id="MF_01660"/>
    </source>
</evidence>
<comment type="subunit">
    <text evidence="3">Monomer.</text>
</comment>
<feature type="domain" description="AB hydrolase-1" evidence="4">
    <location>
        <begin position="22"/>
        <end position="257"/>
    </location>
</feature>
<comment type="caution">
    <text evidence="5">The sequence shown here is derived from an EMBL/GenBank/DDBJ whole genome shotgun (WGS) entry which is preliminary data.</text>
</comment>
<comment type="similarity">
    <text evidence="3">Belongs to the AB hydrolase superfamily. MenH family.</text>
</comment>
<dbReference type="GO" id="GO:0009234">
    <property type="term" value="P:menaquinone biosynthetic process"/>
    <property type="evidence" value="ECO:0007669"/>
    <property type="project" value="UniProtKB-UniRule"/>
</dbReference>
<protein>
    <recommendedName>
        <fullName evidence="3">Putative 2-succinyl-6-hydroxy-2,4-cyclohexadiene-1-carboxylate synthase</fullName>
        <shortName evidence="3">SHCHC synthase</shortName>
        <ecNumber evidence="3">4.2.99.20</ecNumber>
    </recommendedName>
</protein>
<dbReference type="HAMAP" id="MF_01660">
    <property type="entry name" value="MenH"/>
    <property type="match status" value="1"/>
</dbReference>
<dbReference type="InterPro" id="IPR000073">
    <property type="entry name" value="AB_hydrolase_1"/>
</dbReference>
<dbReference type="UniPathway" id="UPA00995"/>
<comment type="function">
    <text evidence="3">Catalyzes a proton abstraction reaction that results in 2,5-elimination of pyruvate from 2-succinyl-5-enolpyruvyl-6-hydroxy-3-cyclohexene-1-carboxylate (SEPHCHC) and the formation of 2-succinyl-6-hydroxy-2,4-cyclohexadiene-1-carboxylate (SHCHC).</text>
</comment>
<dbReference type="GO" id="GO:0042372">
    <property type="term" value="P:phylloquinone biosynthetic process"/>
    <property type="evidence" value="ECO:0007669"/>
    <property type="project" value="UniProtKB-UniRule"/>
</dbReference>
<comment type="pathway">
    <text evidence="3">Cofactor biosynthesis; phylloquinone biosynthesis.</text>
</comment>
<organism evidence="5 6">
    <name type="scientific">Leptolyngbya foveolarum</name>
    <dbReference type="NCBI Taxonomy" id="47253"/>
    <lineage>
        <taxon>Bacteria</taxon>
        <taxon>Bacillati</taxon>
        <taxon>Cyanobacteriota</taxon>
        <taxon>Cyanophyceae</taxon>
        <taxon>Leptolyngbyales</taxon>
        <taxon>Leptolyngbyaceae</taxon>
        <taxon>Leptolyngbya group</taxon>
        <taxon>Leptolyngbya</taxon>
    </lineage>
</organism>
<comment type="pathway">
    <text evidence="3">Quinol/quinone metabolism; 1,4-dihydroxy-2-naphthoate biosynthesis; 1,4-dihydroxy-2-naphthoate from chorismate: step 3/7.</text>
</comment>
<evidence type="ECO:0000313" key="6">
    <source>
        <dbReference type="Proteomes" id="UP000249354"/>
    </source>
</evidence>
<keyword evidence="1" id="KW-0474">Menaquinone biosynthesis</keyword>
<reference evidence="6" key="1">
    <citation type="submission" date="2018-04" db="EMBL/GenBank/DDBJ databases">
        <authorList>
            <person name="Cornet L."/>
        </authorList>
    </citation>
    <scope>NUCLEOTIDE SEQUENCE [LARGE SCALE GENOMIC DNA]</scope>
</reference>
<evidence type="ECO:0000256" key="1">
    <source>
        <dbReference type="ARBA" id="ARBA00022428"/>
    </source>
</evidence>
<dbReference type="Gene3D" id="3.40.50.1820">
    <property type="entry name" value="alpha/beta hydrolase"/>
    <property type="match status" value="1"/>
</dbReference>
<dbReference type="EC" id="4.2.99.20" evidence="3"/>
<dbReference type="Pfam" id="PF00561">
    <property type="entry name" value="Abhydrolase_1"/>
    <property type="match status" value="1"/>
</dbReference>
<dbReference type="PANTHER" id="PTHR42916:SF1">
    <property type="entry name" value="PROTEIN PHYLLO, CHLOROPLASTIC"/>
    <property type="match status" value="1"/>
</dbReference>
<proteinExistence type="inferred from homology"/>
<evidence type="ECO:0000313" key="5">
    <source>
        <dbReference type="EMBL" id="PZO19520.1"/>
    </source>
</evidence>
<reference evidence="5 6" key="2">
    <citation type="submission" date="2018-06" db="EMBL/GenBank/DDBJ databases">
        <title>Metagenomic assembly of (sub)arctic Cyanobacteria and their associated microbiome from non-axenic cultures.</title>
        <authorList>
            <person name="Baurain D."/>
        </authorList>
    </citation>
    <scope>NUCLEOTIDE SEQUENCE [LARGE SCALE GENOMIC DNA]</scope>
    <source>
        <strain evidence="5">ULC129bin1</strain>
    </source>
</reference>
<evidence type="ECO:0000256" key="2">
    <source>
        <dbReference type="ARBA" id="ARBA00023239"/>
    </source>
</evidence>
<dbReference type="Proteomes" id="UP000249354">
    <property type="component" value="Unassembled WGS sequence"/>
</dbReference>
<evidence type="ECO:0000259" key="4">
    <source>
        <dbReference type="Pfam" id="PF00561"/>
    </source>
</evidence>
<name>A0A2W4UJX6_9CYAN</name>